<proteinExistence type="predicted"/>
<gene>
    <name evidence="1" type="ORF">ABT39_MTgene3418</name>
</gene>
<reference evidence="1" key="1">
    <citation type="journal article" date="2015" name="Genome Biol. Evol.">
        <title>Organellar Genomes of White Spruce (Picea glauca): Assembly and Annotation.</title>
        <authorList>
            <person name="Jackman S.D."/>
            <person name="Warren R.L."/>
            <person name="Gibb E.A."/>
            <person name="Vandervalk B.P."/>
            <person name="Mohamadi H."/>
            <person name="Chu J."/>
            <person name="Raymond A."/>
            <person name="Pleasance S."/>
            <person name="Coope R."/>
            <person name="Wildung M.R."/>
            <person name="Ritland C.E."/>
            <person name="Bousquet J."/>
            <person name="Jones S.J."/>
            <person name="Bohlmann J."/>
            <person name="Birol I."/>
        </authorList>
    </citation>
    <scope>NUCLEOTIDE SEQUENCE [LARGE SCALE GENOMIC DNA]</scope>
    <source>
        <tissue evidence="1">Flushing bud</tissue>
    </source>
</reference>
<organism evidence="1">
    <name type="scientific">Picea glauca</name>
    <name type="common">White spruce</name>
    <name type="synonym">Pinus glauca</name>
    <dbReference type="NCBI Taxonomy" id="3330"/>
    <lineage>
        <taxon>Eukaryota</taxon>
        <taxon>Viridiplantae</taxon>
        <taxon>Streptophyta</taxon>
        <taxon>Embryophyta</taxon>
        <taxon>Tracheophyta</taxon>
        <taxon>Spermatophyta</taxon>
        <taxon>Pinopsida</taxon>
        <taxon>Pinidae</taxon>
        <taxon>Conifers I</taxon>
        <taxon>Pinales</taxon>
        <taxon>Pinaceae</taxon>
        <taxon>Picea</taxon>
    </lineage>
</organism>
<comment type="caution">
    <text evidence="1">The sequence shown here is derived from an EMBL/GenBank/DDBJ whole genome shotgun (WGS) entry which is preliminary data.</text>
</comment>
<evidence type="ECO:0000313" key="1">
    <source>
        <dbReference type="EMBL" id="KUM45345.1"/>
    </source>
</evidence>
<dbReference type="EMBL" id="LKAM01000020">
    <property type="protein sequence ID" value="KUM45345.1"/>
    <property type="molecule type" value="Genomic_DNA"/>
</dbReference>
<keyword evidence="1" id="KW-0496">Mitochondrion</keyword>
<accession>A0A101LU25</accession>
<sequence length="79" mass="8856">MCKMFHLPMSSSPPITMPCPAVRPFPCVRCPARPPQQQNVSSTRVQHLFNKENSREFSFLVQGAHSTRTIGSNRADSVK</sequence>
<name>A0A101LU25_PICGL</name>
<dbReference type="AlphaFoldDB" id="A0A101LU25"/>
<geneLocation type="mitochondrion" evidence="1"/>
<protein>
    <submittedName>
        <fullName evidence="1">Uncharacterized protein</fullName>
    </submittedName>
</protein>